<comment type="caution">
    <text evidence="5">The sequence shown here is derived from an EMBL/GenBank/DDBJ whole genome shotgun (WGS) entry which is preliminary data.</text>
</comment>
<keyword evidence="1" id="KW-0479">Metal-binding</keyword>
<evidence type="ECO:0000256" key="2">
    <source>
        <dbReference type="SAM" id="Coils"/>
    </source>
</evidence>
<feature type="compositionally biased region" description="Polar residues" evidence="3">
    <location>
        <begin position="676"/>
        <end position="690"/>
    </location>
</feature>
<dbReference type="GO" id="GO:0003676">
    <property type="term" value="F:nucleic acid binding"/>
    <property type="evidence" value="ECO:0007669"/>
    <property type="project" value="InterPro"/>
</dbReference>
<dbReference type="PRINTS" id="PR00111">
    <property type="entry name" value="ABHYDROLASE"/>
</dbReference>
<evidence type="ECO:0000313" key="5">
    <source>
        <dbReference type="EMBL" id="KAD5316822.1"/>
    </source>
</evidence>
<dbReference type="InterPro" id="IPR001878">
    <property type="entry name" value="Znf_CCHC"/>
</dbReference>
<dbReference type="Pfam" id="PF14223">
    <property type="entry name" value="Retrotran_gag_2"/>
    <property type="match status" value="1"/>
</dbReference>
<dbReference type="PANTHER" id="PTHR43689">
    <property type="entry name" value="HYDROLASE"/>
    <property type="match status" value="1"/>
</dbReference>
<proteinExistence type="predicted"/>
<keyword evidence="1" id="KW-0862">Zinc</keyword>
<sequence length="696" mass="79585">MGFLGNTRRIFAEDSLKNSSKDLGKTRWSDCGCESCVSWMNNGGDQKLHVVVKNPSKENQDFDETSTENVIFLHGFMSSSYIWTETVFPELVGSKHRLFAVDILGFGSSPKPRECLYTLDDHLEMVIKSVIHEFDLKSFHLVAHSMGCIIALALAAKHPNSVKSITLVAPPYFLSSEEQDASQIALKRLAYKSVWPPLLFGSAFMTWYEHLGRCVCFVVCRNHRTWERILMLMTRKRKVNFMMMDLFRHTHHSAWHTMHNVICGGAKMMDPCLEILRRVQARVTVVQGSRDKVVPLECSNNIKVKVPDAEIHGLGVNRFSGHCRSFWNWSLKEHFWEHARRSIMAGETGNYQVLSVPKFDGDYEHWSLLMKTLLRSKEYWSVIDPGFTEPREGVELMAAQRTDLETMRLEGLKAQNYLFQSIDKQIVKTMTHKETAKQIWDAMKNKYQGNARVKKEQLQRLRRDFEILEMKEGESVTDYVGRVMITANEMRNFGEEMTDVKIVEKVLRSLTEGFTYVVCSIEESKDTDEMSVDELQSSLLGRGETRPDFDKSAVECYKCHLLGHFAYECPRDGNSINYMEFDEGEELLLMANSQVQRDCKDEANSKKKESQPSLDAMRAGAHQQQGPENHAISTPGKAGCISYQRKVKALKHSRSLELWWKMKPDEGSSALEVTEKGSSPLMNSTLTVKTQESKGN</sequence>
<dbReference type="Gene3D" id="3.40.50.1820">
    <property type="entry name" value="alpha/beta hydrolase"/>
    <property type="match status" value="1"/>
</dbReference>
<keyword evidence="2" id="KW-0175">Coiled coil</keyword>
<feature type="region of interest" description="Disordered" evidence="3">
    <location>
        <begin position="598"/>
        <end position="636"/>
    </location>
</feature>
<protein>
    <recommendedName>
        <fullName evidence="4">CCHC-type domain-containing protein</fullName>
    </recommendedName>
</protein>
<dbReference type="PROSITE" id="PS50158">
    <property type="entry name" value="ZF_CCHC"/>
    <property type="match status" value="1"/>
</dbReference>
<dbReference type="SUPFAM" id="SSF57756">
    <property type="entry name" value="Retrovirus zinc finger-like domains"/>
    <property type="match status" value="1"/>
</dbReference>
<feature type="domain" description="CCHC-type" evidence="4">
    <location>
        <begin position="556"/>
        <end position="571"/>
    </location>
</feature>
<name>A0A5N6NPV6_9ASTR</name>
<dbReference type="GO" id="GO:0008270">
    <property type="term" value="F:zinc ion binding"/>
    <property type="evidence" value="ECO:0007669"/>
    <property type="project" value="UniProtKB-KW"/>
</dbReference>
<keyword evidence="1" id="KW-0863">Zinc-finger</keyword>
<feature type="coiled-coil region" evidence="2">
    <location>
        <begin position="444"/>
        <end position="471"/>
    </location>
</feature>
<dbReference type="PANTHER" id="PTHR43689:SF14">
    <property type="entry name" value="LYSOPHOSPHOLIPASE BODYGUARD 4-RELATED"/>
    <property type="match status" value="1"/>
</dbReference>
<gene>
    <name evidence="5" type="ORF">E3N88_16768</name>
</gene>
<feature type="region of interest" description="Disordered" evidence="3">
    <location>
        <begin position="668"/>
        <end position="696"/>
    </location>
</feature>
<dbReference type="AlphaFoldDB" id="A0A5N6NPV6"/>
<dbReference type="GO" id="GO:0016787">
    <property type="term" value="F:hydrolase activity"/>
    <property type="evidence" value="ECO:0007669"/>
    <property type="project" value="UniProtKB-ARBA"/>
</dbReference>
<dbReference type="Pfam" id="PF00561">
    <property type="entry name" value="Abhydrolase_1"/>
    <property type="match status" value="1"/>
</dbReference>
<evidence type="ECO:0000256" key="3">
    <source>
        <dbReference type="SAM" id="MobiDB-lite"/>
    </source>
</evidence>
<evidence type="ECO:0000259" key="4">
    <source>
        <dbReference type="PROSITE" id="PS50158"/>
    </source>
</evidence>
<dbReference type="InterPro" id="IPR036875">
    <property type="entry name" value="Znf_CCHC_sf"/>
</dbReference>
<feature type="compositionally biased region" description="Basic and acidic residues" evidence="3">
    <location>
        <begin position="598"/>
        <end position="610"/>
    </location>
</feature>
<dbReference type="EMBL" id="SZYD01000009">
    <property type="protein sequence ID" value="KAD5316822.1"/>
    <property type="molecule type" value="Genomic_DNA"/>
</dbReference>
<evidence type="ECO:0000313" key="6">
    <source>
        <dbReference type="Proteomes" id="UP000326396"/>
    </source>
</evidence>
<dbReference type="Proteomes" id="UP000326396">
    <property type="component" value="Linkage Group LG17"/>
</dbReference>
<keyword evidence="6" id="KW-1185">Reference proteome</keyword>
<evidence type="ECO:0000256" key="1">
    <source>
        <dbReference type="PROSITE-ProRule" id="PRU00047"/>
    </source>
</evidence>
<accession>A0A5N6NPV6</accession>
<dbReference type="InterPro" id="IPR000073">
    <property type="entry name" value="AB_hydrolase_1"/>
</dbReference>
<reference evidence="5 6" key="1">
    <citation type="submission" date="2019-05" db="EMBL/GenBank/DDBJ databases">
        <title>Mikania micrantha, genome provides insights into the molecular mechanism of rapid growth.</title>
        <authorList>
            <person name="Liu B."/>
        </authorList>
    </citation>
    <scope>NUCLEOTIDE SEQUENCE [LARGE SCALE GENOMIC DNA]</scope>
    <source>
        <strain evidence="5">NLD-2019</strain>
        <tissue evidence="5">Leaf</tissue>
    </source>
</reference>
<organism evidence="5 6">
    <name type="scientific">Mikania micrantha</name>
    <name type="common">bitter vine</name>
    <dbReference type="NCBI Taxonomy" id="192012"/>
    <lineage>
        <taxon>Eukaryota</taxon>
        <taxon>Viridiplantae</taxon>
        <taxon>Streptophyta</taxon>
        <taxon>Embryophyta</taxon>
        <taxon>Tracheophyta</taxon>
        <taxon>Spermatophyta</taxon>
        <taxon>Magnoliopsida</taxon>
        <taxon>eudicotyledons</taxon>
        <taxon>Gunneridae</taxon>
        <taxon>Pentapetalae</taxon>
        <taxon>asterids</taxon>
        <taxon>campanulids</taxon>
        <taxon>Asterales</taxon>
        <taxon>Asteraceae</taxon>
        <taxon>Asteroideae</taxon>
        <taxon>Heliantheae alliance</taxon>
        <taxon>Eupatorieae</taxon>
        <taxon>Mikania</taxon>
    </lineage>
</organism>
<dbReference type="InterPro" id="IPR029058">
    <property type="entry name" value="AB_hydrolase_fold"/>
</dbReference>
<dbReference type="SUPFAM" id="SSF53474">
    <property type="entry name" value="alpha/beta-Hydrolases"/>
    <property type="match status" value="1"/>
</dbReference>
<dbReference type="OrthoDB" id="284184at2759"/>